<dbReference type="RefSeq" id="WP_105941749.1">
    <property type="nucleotide sequence ID" value="NZ_CP027433.1"/>
</dbReference>
<accession>A0A2S0KE91</accession>
<dbReference type="AlphaFoldDB" id="A0A2S0KE91"/>
<feature type="region of interest" description="Disordered" evidence="1">
    <location>
        <begin position="388"/>
        <end position="410"/>
    </location>
</feature>
<proteinExistence type="predicted"/>
<protein>
    <submittedName>
        <fullName evidence="2">Uncharacterized protein</fullName>
    </submittedName>
</protein>
<feature type="compositionally biased region" description="Gly residues" evidence="1">
    <location>
        <begin position="400"/>
        <end position="410"/>
    </location>
</feature>
<dbReference type="KEGG" id="git:C6V83_06780"/>
<sequence>MPRYDRVRFIGYAVPTTPADIVPVGDPNGAGNVAGTYRAAPDLEADVYGRAQTLKAAVDTARAALPTGDGVLNVFLAPEFYWHGPMGPYMHGPGDPDPADVILDELQKHFPVDEYPDFLLVLGTAISAEVADLGAVMRQSSTIVSNDVVRALGEGWQQADGPLAVVVFDALVNFIKNCHAYAQVEVRNRAIILGPAEFDGVEVGLGVRAITTEKYFVSNEDLLLWDVTGKPVITEQMSAYPILDTSGGDFKFEPRDPYAIFRVAGSDPVTVGVEICLDHSDHRMRKSVDRSPWPARGDGLDLHLIPSCGMQLHRPSVAARAGGWAFNCDGQYALGDPNRPALLSTARSARVLLLCRLRGRSRLCLRSAHAARPDHDCSAGIERSGGRRSRCRIRRRAGSSGHGAPGGAGT</sequence>
<dbReference type="Proteomes" id="UP000239814">
    <property type="component" value="Chromosome"/>
</dbReference>
<gene>
    <name evidence="2" type="ORF">C6V83_06780</name>
</gene>
<evidence type="ECO:0000313" key="2">
    <source>
        <dbReference type="EMBL" id="AVM00018.1"/>
    </source>
</evidence>
<feature type="compositionally biased region" description="Basic residues" evidence="1">
    <location>
        <begin position="388"/>
        <end position="397"/>
    </location>
</feature>
<name>A0A2S0KE91_9ACTN</name>
<dbReference type="OrthoDB" id="1736849at2"/>
<keyword evidence="3" id="KW-1185">Reference proteome</keyword>
<dbReference type="EMBL" id="CP027433">
    <property type="protein sequence ID" value="AVM00018.1"/>
    <property type="molecule type" value="Genomic_DNA"/>
</dbReference>
<organism evidence="2 3">
    <name type="scientific">Gordonia iterans</name>
    <dbReference type="NCBI Taxonomy" id="1004901"/>
    <lineage>
        <taxon>Bacteria</taxon>
        <taxon>Bacillati</taxon>
        <taxon>Actinomycetota</taxon>
        <taxon>Actinomycetes</taxon>
        <taxon>Mycobacteriales</taxon>
        <taxon>Gordoniaceae</taxon>
        <taxon>Gordonia</taxon>
    </lineage>
</organism>
<reference evidence="2 3" key="1">
    <citation type="submission" date="2018-03" db="EMBL/GenBank/DDBJ databases">
        <title>Characteristics and genome of n-alkane degrading marine bacteria Gordonia iterans isolated from crude oil contaminated in Tae-an, South Korea.</title>
        <authorList>
            <person name="Lee S.-S."/>
            <person name="Kim H."/>
        </authorList>
    </citation>
    <scope>NUCLEOTIDE SEQUENCE [LARGE SCALE GENOMIC DNA]</scope>
    <source>
        <strain evidence="2 3">Co17</strain>
    </source>
</reference>
<evidence type="ECO:0000313" key="3">
    <source>
        <dbReference type="Proteomes" id="UP000239814"/>
    </source>
</evidence>
<evidence type="ECO:0000256" key="1">
    <source>
        <dbReference type="SAM" id="MobiDB-lite"/>
    </source>
</evidence>